<accession>A0A6P1TP68</accession>
<evidence type="ECO:0000256" key="1">
    <source>
        <dbReference type="ARBA" id="ARBA00022723"/>
    </source>
</evidence>
<dbReference type="PANTHER" id="PTHR31302">
    <property type="entry name" value="TRANSMEMBRANE PROTEIN WITH METALLOPHOSPHOESTERASE DOMAIN-RELATED"/>
    <property type="match status" value="1"/>
</dbReference>
<dbReference type="GO" id="GO:0046872">
    <property type="term" value="F:metal ion binding"/>
    <property type="evidence" value="ECO:0007669"/>
    <property type="project" value="UniProtKB-KW"/>
</dbReference>
<gene>
    <name evidence="5" type="ORF">Ana3638_16770</name>
</gene>
<keyword evidence="3" id="KW-0472">Membrane</keyword>
<proteinExistence type="predicted"/>
<dbReference type="AlphaFoldDB" id="A0A6P1TP68"/>
<dbReference type="GO" id="GO:0016020">
    <property type="term" value="C:membrane"/>
    <property type="evidence" value="ECO:0007669"/>
    <property type="project" value="GOC"/>
</dbReference>
<keyword evidence="3" id="KW-1133">Transmembrane helix</keyword>
<feature type="transmembrane region" description="Helical" evidence="3">
    <location>
        <begin position="12"/>
        <end position="28"/>
    </location>
</feature>
<evidence type="ECO:0000259" key="4">
    <source>
        <dbReference type="Pfam" id="PF00149"/>
    </source>
</evidence>
<sequence length="289" mass="32949">MSIRLFVKKNRLFLLIAAFALLILFFYWQNNNITINRIQYSNDKIPEAYQRFKILQVSDLHNKEFGPNQVKLIKLTKKIKPDIIVVTGDLIDSHRTNINISMDYIRQAVKIAPVYFVTGNHEKWSDEYAELNKQLLETGIDILDNQAMLLTRNKESIVLMGLGDPFPLTQMEEINENLGKMVKSASNQISDKFTILLSHRPELIDLYAVNKIDLVFCGHAHGGQFRLPLVGGLYAPNQGFFPKYTNGITLKKSTSMVVSRGLGNSVIPVRIFNRPELVVVTLNSKKQDK</sequence>
<keyword evidence="6" id="KW-1185">Reference proteome</keyword>
<dbReference type="KEGG" id="anr:Ana3638_16770"/>
<dbReference type="GO" id="GO:0008758">
    <property type="term" value="F:UDP-2,3-diacylglucosamine hydrolase activity"/>
    <property type="evidence" value="ECO:0007669"/>
    <property type="project" value="TreeGrafter"/>
</dbReference>
<dbReference type="RefSeq" id="WP_161839058.1">
    <property type="nucleotide sequence ID" value="NZ_CP048000.1"/>
</dbReference>
<keyword evidence="3" id="KW-0812">Transmembrane</keyword>
<evidence type="ECO:0000256" key="3">
    <source>
        <dbReference type="SAM" id="Phobius"/>
    </source>
</evidence>
<evidence type="ECO:0000313" key="5">
    <source>
        <dbReference type="EMBL" id="QHQ62233.1"/>
    </source>
</evidence>
<keyword evidence="2" id="KW-0378">Hydrolase</keyword>
<organism evidence="5 6">
    <name type="scientific">Anaerocolumna sedimenticola</name>
    <dbReference type="NCBI Taxonomy" id="2696063"/>
    <lineage>
        <taxon>Bacteria</taxon>
        <taxon>Bacillati</taxon>
        <taxon>Bacillota</taxon>
        <taxon>Clostridia</taxon>
        <taxon>Lachnospirales</taxon>
        <taxon>Lachnospiraceae</taxon>
        <taxon>Anaerocolumna</taxon>
    </lineage>
</organism>
<feature type="domain" description="Calcineurin-like phosphoesterase" evidence="4">
    <location>
        <begin position="52"/>
        <end position="222"/>
    </location>
</feature>
<evidence type="ECO:0000313" key="6">
    <source>
        <dbReference type="Proteomes" id="UP000464314"/>
    </source>
</evidence>
<reference evidence="5 6" key="1">
    <citation type="submission" date="2020-01" db="EMBL/GenBank/DDBJ databases">
        <title>Genome analysis of Anaerocolumna sp. CBA3638.</title>
        <authorList>
            <person name="Kim J."/>
            <person name="Roh S.W."/>
        </authorList>
    </citation>
    <scope>NUCLEOTIDE SEQUENCE [LARGE SCALE GENOMIC DNA]</scope>
    <source>
        <strain evidence="5 6">CBA3638</strain>
    </source>
</reference>
<dbReference type="EMBL" id="CP048000">
    <property type="protein sequence ID" value="QHQ62233.1"/>
    <property type="molecule type" value="Genomic_DNA"/>
</dbReference>
<dbReference type="InterPro" id="IPR051158">
    <property type="entry name" value="Metallophosphoesterase_sf"/>
</dbReference>
<dbReference type="InterPro" id="IPR029052">
    <property type="entry name" value="Metallo-depent_PP-like"/>
</dbReference>
<dbReference type="SUPFAM" id="SSF56300">
    <property type="entry name" value="Metallo-dependent phosphatases"/>
    <property type="match status" value="1"/>
</dbReference>
<dbReference type="GO" id="GO:0009245">
    <property type="term" value="P:lipid A biosynthetic process"/>
    <property type="evidence" value="ECO:0007669"/>
    <property type="project" value="TreeGrafter"/>
</dbReference>
<dbReference type="Gene3D" id="3.60.21.10">
    <property type="match status" value="1"/>
</dbReference>
<dbReference type="Pfam" id="PF00149">
    <property type="entry name" value="Metallophos"/>
    <property type="match status" value="1"/>
</dbReference>
<name>A0A6P1TP68_9FIRM</name>
<dbReference type="InterPro" id="IPR004843">
    <property type="entry name" value="Calcineurin-like_PHP"/>
</dbReference>
<dbReference type="Proteomes" id="UP000464314">
    <property type="component" value="Chromosome"/>
</dbReference>
<dbReference type="PANTHER" id="PTHR31302:SF31">
    <property type="entry name" value="PHOSPHODIESTERASE YAEI"/>
    <property type="match status" value="1"/>
</dbReference>
<dbReference type="CDD" id="cd07385">
    <property type="entry name" value="MPP_YkuE_C"/>
    <property type="match status" value="1"/>
</dbReference>
<keyword evidence="1" id="KW-0479">Metal-binding</keyword>
<evidence type="ECO:0000256" key="2">
    <source>
        <dbReference type="ARBA" id="ARBA00022801"/>
    </source>
</evidence>
<protein>
    <submittedName>
        <fullName evidence="5">Metallophosphoesterase</fullName>
    </submittedName>
</protein>